<sequence>MDIFFWILQGWHQCILLFNLGSGEYHTIIGRINFRDLVTLWGFCAENEHKLLVYKYVENGSLHKILLEDSASIFGWDHLYNMAVGTAKGLSYLHEECLEWVLHCDMKPQNILLDDQLQPKVANFGMPKLSKTGTTQDAPG</sequence>
<keyword evidence="4" id="KW-1133">Transmembrane helix</keyword>
<dbReference type="EMBL" id="JANJYI010000003">
    <property type="protein sequence ID" value="KAK2657763.1"/>
    <property type="molecule type" value="Genomic_DNA"/>
</dbReference>
<dbReference type="InterPro" id="IPR011009">
    <property type="entry name" value="Kinase-like_dom_sf"/>
</dbReference>
<keyword evidence="8" id="KW-1185">Reference proteome</keyword>
<dbReference type="InterPro" id="IPR008271">
    <property type="entry name" value="Ser/Thr_kinase_AS"/>
</dbReference>
<dbReference type="PANTHER" id="PTHR47974">
    <property type="entry name" value="OS07G0415500 PROTEIN"/>
    <property type="match status" value="1"/>
</dbReference>
<organism evidence="7 8">
    <name type="scientific">Dipteronia dyeriana</name>
    <dbReference type="NCBI Taxonomy" id="168575"/>
    <lineage>
        <taxon>Eukaryota</taxon>
        <taxon>Viridiplantae</taxon>
        <taxon>Streptophyta</taxon>
        <taxon>Embryophyta</taxon>
        <taxon>Tracheophyta</taxon>
        <taxon>Spermatophyta</taxon>
        <taxon>Magnoliopsida</taxon>
        <taxon>eudicotyledons</taxon>
        <taxon>Gunneridae</taxon>
        <taxon>Pentapetalae</taxon>
        <taxon>rosids</taxon>
        <taxon>malvids</taxon>
        <taxon>Sapindales</taxon>
        <taxon>Sapindaceae</taxon>
        <taxon>Hippocastanoideae</taxon>
        <taxon>Acereae</taxon>
        <taxon>Dipteronia</taxon>
    </lineage>
</organism>
<gene>
    <name evidence="7" type="ORF">Ddye_010815</name>
</gene>
<dbReference type="GO" id="GO:0004672">
    <property type="term" value="F:protein kinase activity"/>
    <property type="evidence" value="ECO:0007669"/>
    <property type="project" value="InterPro"/>
</dbReference>
<dbReference type="GO" id="GO:0016020">
    <property type="term" value="C:membrane"/>
    <property type="evidence" value="ECO:0007669"/>
    <property type="project" value="UniProtKB-SubCell"/>
</dbReference>
<dbReference type="PANTHER" id="PTHR47974:SF6">
    <property type="entry name" value="NON-SPECIFIC SERINE_THREONINE PROTEIN KINASE"/>
    <property type="match status" value="1"/>
</dbReference>
<evidence type="ECO:0000259" key="6">
    <source>
        <dbReference type="PROSITE" id="PS50011"/>
    </source>
</evidence>
<dbReference type="PROSITE" id="PS50011">
    <property type="entry name" value="PROTEIN_KINASE_DOM"/>
    <property type="match status" value="1"/>
</dbReference>
<protein>
    <recommendedName>
        <fullName evidence="6">Protein kinase domain-containing protein</fullName>
    </recommendedName>
</protein>
<evidence type="ECO:0000256" key="1">
    <source>
        <dbReference type="ARBA" id="ARBA00004167"/>
    </source>
</evidence>
<feature type="domain" description="Protein kinase" evidence="6">
    <location>
        <begin position="1"/>
        <end position="140"/>
    </location>
</feature>
<dbReference type="GO" id="GO:0005524">
    <property type="term" value="F:ATP binding"/>
    <property type="evidence" value="ECO:0007669"/>
    <property type="project" value="InterPro"/>
</dbReference>
<reference evidence="7" key="1">
    <citation type="journal article" date="2023" name="Plant J.">
        <title>Genome sequences and population genomics provide insights into the demographic history, inbreeding, and mutation load of two 'living fossil' tree species of Dipteronia.</title>
        <authorList>
            <person name="Feng Y."/>
            <person name="Comes H.P."/>
            <person name="Chen J."/>
            <person name="Zhu S."/>
            <person name="Lu R."/>
            <person name="Zhang X."/>
            <person name="Li P."/>
            <person name="Qiu J."/>
            <person name="Olsen K.M."/>
            <person name="Qiu Y."/>
        </authorList>
    </citation>
    <scope>NUCLEOTIDE SEQUENCE</scope>
    <source>
        <strain evidence="7">KIB01</strain>
    </source>
</reference>
<comment type="caution">
    <text evidence="7">The sequence shown here is derived from an EMBL/GenBank/DDBJ whole genome shotgun (WGS) entry which is preliminary data.</text>
</comment>
<dbReference type="SUPFAM" id="SSF56112">
    <property type="entry name" value="Protein kinase-like (PK-like)"/>
    <property type="match status" value="1"/>
</dbReference>
<dbReference type="Gene3D" id="1.10.510.10">
    <property type="entry name" value="Transferase(Phosphotransferase) domain 1"/>
    <property type="match status" value="1"/>
</dbReference>
<keyword evidence="2" id="KW-0812">Transmembrane</keyword>
<keyword evidence="3" id="KW-0732">Signal</keyword>
<keyword evidence="5" id="KW-0472">Membrane</keyword>
<evidence type="ECO:0000256" key="4">
    <source>
        <dbReference type="ARBA" id="ARBA00022989"/>
    </source>
</evidence>
<evidence type="ECO:0000256" key="5">
    <source>
        <dbReference type="ARBA" id="ARBA00023136"/>
    </source>
</evidence>
<accession>A0AAE0CP63</accession>
<name>A0AAE0CP63_9ROSI</name>
<evidence type="ECO:0000256" key="3">
    <source>
        <dbReference type="ARBA" id="ARBA00022729"/>
    </source>
</evidence>
<evidence type="ECO:0000313" key="8">
    <source>
        <dbReference type="Proteomes" id="UP001280121"/>
    </source>
</evidence>
<evidence type="ECO:0000256" key="2">
    <source>
        <dbReference type="ARBA" id="ARBA00022692"/>
    </source>
</evidence>
<comment type="subcellular location">
    <subcellularLocation>
        <location evidence="1">Membrane</location>
        <topology evidence="1">Single-pass membrane protein</topology>
    </subcellularLocation>
</comment>
<evidence type="ECO:0000313" key="7">
    <source>
        <dbReference type="EMBL" id="KAK2657763.1"/>
    </source>
</evidence>
<dbReference type="AlphaFoldDB" id="A0AAE0CP63"/>
<dbReference type="InterPro" id="IPR000719">
    <property type="entry name" value="Prot_kinase_dom"/>
</dbReference>
<dbReference type="Pfam" id="PF00069">
    <property type="entry name" value="Pkinase"/>
    <property type="match status" value="1"/>
</dbReference>
<proteinExistence type="predicted"/>
<dbReference type="PROSITE" id="PS00108">
    <property type="entry name" value="PROTEIN_KINASE_ST"/>
    <property type="match status" value="1"/>
</dbReference>
<dbReference type="Proteomes" id="UP001280121">
    <property type="component" value="Unassembled WGS sequence"/>
</dbReference>